<protein>
    <recommendedName>
        <fullName evidence="1">tRNA(Met) cytidine acetate ligase</fullName>
        <ecNumber evidence="1">6.3.4.-</ecNumber>
    </recommendedName>
</protein>
<comment type="caution">
    <text evidence="1">Lacks conserved residue(s) required for the propagation of feature annotation.</text>
</comment>
<keyword evidence="1" id="KW-0819">tRNA processing</keyword>
<comment type="similarity">
    <text evidence="1">Belongs to the TmcAL family.</text>
</comment>
<accession>A0A1X0YBD3</accession>
<dbReference type="OrthoDB" id="9769796at2"/>
<dbReference type="EC" id="6.3.4.-" evidence="1"/>
<dbReference type="SUPFAM" id="SSF52374">
    <property type="entry name" value="Nucleotidylyl transferase"/>
    <property type="match status" value="1"/>
</dbReference>
<keyword evidence="3" id="KW-1185">Reference proteome</keyword>
<dbReference type="EMBL" id="NAAD01000003">
    <property type="protein sequence ID" value="ORJ62403.1"/>
    <property type="molecule type" value="Genomic_DNA"/>
</dbReference>
<feature type="binding site" evidence="1">
    <location>
        <position position="102"/>
    </location>
    <ligand>
        <name>ATP</name>
        <dbReference type="ChEBI" id="CHEBI:30616"/>
    </ligand>
</feature>
<reference evidence="2 3" key="1">
    <citation type="submission" date="2017-03" db="EMBL/GenBank/DDBJ databases">
        <title>Genome sequence of Geothermobacter sp. EPR-M, Deep-Sea Iron Reducer.</title>
        <authorList>
            <person name="Tully B."/>
            <person name="Savalia P."/>
            <person name="Abuyen K."/>
            <person name="Baughan C."/>
            <person name="Romero E."/>
            <person name="Ronkowski C."/>
            <person name="Torres B."/>
            <person name="Tremblay J."/>
            <person name="Trujillo A."/>
            <person name="Tyler M."/>
            <person name="Perez-Rodriguez I."/>
            <person name="Amend J."/>
        </authorList>
    </citation>
    <scope>NUCLEOTIDE SEQUENCE [LARGE SCALE GENOMIC DNA]</scope>
    <source>
        <strain evidence="2 3">EPR-M</strain>
    </source>
</reference>
<dbReference type="PANTHER" id="PTHR37825">
    <property type="entry name" value="TRNA(MET) CYTIDINE ACETATE LIGASE"/>
    <property type="match status" value="1"/>
</dbReference>
<keyword evidence="1" id="KW-0963">Cytoplasm</keyword>
<keyword evidence="1" id="KW-0694">RNA-binding</keyword>
<comment type="function">
    <text evidence="1">Catalyzes the formation of N(4)-acetylcytidine (ac(4)C) at the wobble position of elongator tRNA(Met), using acetate and ATP as substrates. First activates an acetate ion to form acetyladenylate (Ac-AMP) and then transfers the acetyl group to tRNA to form ac(4)C34.</text>
</comment>
<comment type="caution">
    <text evidence="2">The sequence shown here is derived from an EMBL/GenBank/DDBJ whole genome shotgun (WGS) entry which is preliminary data.</text>
</comment>
<dbReference type="InterPro" id="IPR014729">
    <property type="entry name" value="Rossmann-like_a/b/a_fold"/>
</dbReference>
<feature type="binding site" evidence="1">
    <location>
        <begin position="7"/>
        <end position="20"/>
    </location>
    <ligand>
        <name>ATP</name>
        <dbReference type="ChEBI" id="CHEBI:30616"/>
    </ligand>
</feature>
<dbReference type="HAMAP" id="MF_01539">
    <property type="entry name" value="TmcAL"/>
    <property type="match status" value="1"/>
</dbReference>
<organism evidence="2 3">
    <name type="scientific">Geothermobacter hydrogeniphilus</name>
    <dbReference type="NCBI Taxonomy" id="1969733"/>
    <lineage>
        <taxon>Bacteria</taxon>
        <taxon>Pseudomonadati</taxon>
        <taxon>Thermodesulfobacteriota</taxon>
        <taxon>Desulfuromonadia</taxon>
        <taxon>Desulfuromonadales</taxon>
        <taxon>Geothermobacteraceae</taxon>
        <taxon>Geothermobacter</taxon>
    </lineage>
</organism>
<keyword evidence="1" id="KW-0067">ATP-binding</keyword>
<dbReference type="AlphaFoldDB" id="A0A1X0YBD3"/>
<feature type="binding site" evidence="1">
    <location>
        <position position="163"/>
    </location>
    <ligand>
        <name>ATP</name>
        <dbReference type="ChEBI" id="CHEBI:30616"/>
    </ligand>
</feature>
<comment type="catalytic activity">
    <reaction evidence="1">
        <text>cytidine(34) in elongator tRNA(Met) + acetate + ATP = N(4)-acetylcytidine(34) in elongator tRNA(Met) + AMP + diphosphate</text>
        <dbReference type="Rhea" id="RHEA:58144"/>
        <dbReference type="Rhea" id="RHEA-COMP:10693"/>
        <dbReference type="Rhea" id="RHEA-COMP:10694"/>
        <dbReference type="ChEBI" id="CHEBI:30089"/>
        <dbReference type="ChEBI" id="CHEBI:30616"/>
        <dbReference type="ChEBI" id="CHEBI:33019"/>
        <dbReference type="ChEBI" id="CHEBI:74900"/>
        <dbReference type="ChEBI" id="CHEBI:82748"/>
        <dbReference type="ChEBI" id="CHEBI:456215"/>
    </reaction>
</comment>
<dbReference type="Pfam" id="PF05636">
    <property type="entry name" value="HIGH_NTase1"/>
    <property type="match status" value="1"/>
</dbReference>
<evidence type="ECO:0000256" key="1">
    <source>
        <dbReference type="HAMAP-Rule" id="MF_01539"/>
    </source>
</evidence>
<keyword evidence="1" id="KW-0436">Ligase</keyword>
<evidence type="ECO:0000313" key="3">
    <source>
        <dbReference type="Proteomes" id="UP000193136"/>
    </source>
</evidence>
<dbReference type="GO" id="GO:0000049">
    <property type="term" value="F:tRNA binding"/>
    <property type="evidence" value="ECO:0007669"/>
    <property type="project" value="UniProtKB-KW"/>
</dbReference>
<dbReference type="PANTHER" id="PTHR37825:SF1">
    <property type="entry name" value="TRNA(MET) CYTIDINE ACETATE LIGASE"/>
    <property type="match status" value="1"/>
</dbReference>
<dbReference type="Proteomes" id="UP000193136">
    <property type="component" value="Unassembled WGS sequence"/>
</dbReference>
<dbReference type="Gene3D" id="3.40.50.620">
    <property type="entry name" value="HUPs"/>
    <property type="match status" value="1"/>
</dbReference>
<dbReference type="GO" id="GO:0006400">
    <property type="term" value="P:tRNA modification"/>
    <property type="evidence" value="ECO:0007669"/>
    <property type="project" value="UniProtKB-UniRule"/>
</dbReference>
<dbReference type="RefSeq" id="WP_085009416.1">
    <property type="nucleotide sequence ID" value="NZ_NAAD01000003.1"/>
</dbReference>
<name>A0A1X0YBD3_9BACT</name>
<dbReference type="GO" id="GO:0016879">
    <property type="term" value="F:ligase activity, forming carbon-nitrogen bonds"/>
    <property type="evidence" value="ECO:0007669"/>
    <property type="project" value="UniProtKB-UniRule"/>
</dbReference>
<dbReference type="NCBIfam" id="NF010191">
    <property type="entry name" value="PRK13670.1"/>
    <property type="match status" value="1"/>
</dbReference>
<comment type="subcellular location">
    <subcellularLocation>
        <location evidence="1">Cytoplasm</location>
    </subcellularLocation>
</comment>
<dbReference type="InterPro" id="IPR008513">
    <property type="entry name" value="tRNA(Met)_cyd_acetate_ligase"/>
</dbReference>
<sequence>MKTVGLITEYNPFHNGHLHHLRESRRLAGAEVAVAVMSGHFLQRGEPALVDKWRRTRMALAAGVDVVVELPFAWACNSAPVFAAGAVRCLDALGGVDALCFGSEGGSLAPLRKAAELLSRKRESIEKETRRRLRQGVTYPAARAQVVAELADEETANLLAGPNNILGIAYLKALAQFDSPIRPLTLKRVGTGYHDLQASGRIASATGIRAMLAKGEGVADYLPHESATVLTDARLEGLCVDPEQLYRQLATVILRNPARLTEIYQVDHGLEKRLVEAARSCGEISALVSAVKSRQLTRTRIQRVLCYVLLDVERALMKRTLASGPLYLHLLGCSERGRSWLAYTRKRRSLPLVQNFSRVHATLKRLYGADAGRYEEARGQLAMEERATQLYALLLKRRPVGSLQRDYLHDAVTV</sequence>
<keyword evidence="1" id="KW-0547">Nucleotide-binding</keyword>
<keyword evidence="1" id="KW-0820">tRNA-binding</keyword>
<dbReference type="STRING" id="1969733.B5V00_03725"/>
<feature type="binding site" evidence="1">
    <location>
        <position position="188"/>
    </location>
    <ligand>
        <name>ATP</name>
        <dbReference type="ChEBI" id="CHEBI:30616"/>
    </ligand>
</feature>
<evidence type="ECO:0000313" key="2">
    <source>
        <dbReference type="EMBL" id="ORJ62403.1"/>
    </source>
</evidence>
<gene>
    <name evidence="1" type="primary">tmcAL</name>
    <name evidence="2" type="ORF">B5V00_03725</name>
</gene>
<dbReference type="GO" id="GO:0005524">
    <property type="term" value="F:ATP binding"/>
    <property type="evidence" value="ECO:0007669"/>
    <property type="project" value="UniProtKB-KW"/>
</dbReference>
<proteinExistence type="inferred from homology"/>
<dbReference type="GO" id="GO:0005737">
    <property type="term" value="C:cytoplasm"/>
    <property type="evidence" value="ECO:0007669"/>
    <property type="project" value="UniProtKB-SubCell"/>
</dbReference>